<dbReference type="PANTHER" id="PTHR33434">
    <property type="entry name" value="DEGV DOMAIN-CONTAINING PROTEIN DR_1986-RELATED"/>
    <property type="match status" value="1"/>
</dbReference>
<dbReference type="KEGG" id="lfv:LF543_06340"/>
<dbReference type="Gene3D" id="3.40.50.10170">
    <property type="match status" value="1"/>
</dbReference>
<dbReference type="InterPro" id="IPR050270">
    <property type="entry name" value="DegV_domain_contain"/>
</dbReference>
<dbReference type="PROSITE" id="PS51482">
    <property type="entry name" value="DEGV"/>
    <property type="match status" value="1"/>
</dbReference>
<dbReference type="RefSeq" id="WP_010023008.1">
    <property type="nucleotide sequence ID" value="NZ_AZDS01000004.1"/>
</dbReference>
<dbReference type="InterPro" id="IPR043168">
    <property type="entry name" value="DegV_C"/>
</dbReference>
<dbReference type="SUPFAM" id="SSF82549">
    <property type="entry name" value="DAK1/DegV-like"/>
    <property type="match status" value="1"/>
</dbReference>
<name>A0AAE6P190_9LACO</name>
<sequence length="278" mass="30302">MIHIVTDSTAQLTPDEIKKNNLTVVPLQVTIDGKTYKDGVDITRQEFSDHLANDKEFPKTSQPSLGQFIEAYEKIQKADPDASIISIHLTKVLSGTVETARTAAKQVGGEIAVLDSDSTDSGLTFAVMRAKKLANEGKSVAEIMDNLKSFVPTIMTYVFINSFDYMVKGGRASRAVGFISSLIQLKPVIQLTKGTLKLKYKCRGLKKMTKIANQVTDEIINNKDISEVGLSYVDDGTAPKKIAAKIKEARPDIDVTCRLTSPIVMTHVGPGGFGYIFA</sequence>
<dbReference type="Proteomes" id="UP000327194">
    <property type="component" value="Chromosome"/>
</dbReference>
<reference evidence="3 4" key="1">
    <citation type="submission" date="2019-10" db="EMBL/GenBank/DDBJ databases">
        <title>Genome sequencing of Lactobacillus fructivorans.</title>
        <authorList>
            <person name="Kim K."/>
        </authorList>
    </citation>
    <scope>NUCLEOTIDE SEQUENCE [LARGE SCALE GENOMIC DNA]</scope>
    <source>
        <strain evidence="3 4">LF543</strain>
    </source>
</reference>
<comment type="function">
    <text evidence="1">May bind long-chain fatty acids, such as palmitate, and may play a role in lipid transport or fatty acid metabolism.</text>
</comment>
<dbReference type="GO" id="GO:0008289">
    <property type="term" value="F:lipid binding"/>
    <property type="evidence" value="ECO:0007669"/>
    <property type="project" value="UniProtKB-KW"/>
</dbReference>
<dbReference type="NCBIfam" id="TIGR00762">
    <property type="entry name" value="DegV"/>
    <property type="match status" value="1"/>
</dbReference>
<dbReference type="InterPro" id="IPR003797">
    <property type="entry name" value="DegV"/>
</dbReference>
<evidence type="ECO:0000256" key="1">
    <source>
        <dbReference type="ARBA" id="ARBA00003238"/>
    </source>
</evidence>
<evidence type="ECO:0000256" key="2">
    <source>
        <dbReference type="ARBA" id="ARBA00023121"/>
    </source>
</evidence>
<protein>
    <submittedName>
        <fullName evidence="3">DegV family EDD domain-containing protein</fullName>
    </submittedName>
</protein>
<dbReference type="EMBL" id="CP045562">
    <property type="protein sequence ID" value="QFX93176.1"/>
    <property type="molecule type" value="Genomic_DNA"/>
</dbReference>
<dbReference type="Gene3D" id="3.30.1180.10">
    <property type="match status" value="1"/>
</dbReference>
<keyword evidence="2" id="KW-0446">Lipid-binding</keyword>
<evidence type="ECO:0000313" key="4">
    <source>
        <dbReference type="Proteomes" id="UP000327194"/>
    </source>
</evidence>
<gene>
    <name evidence="3" type="ORF">LF543_06340</name>
</gene>
<evidence type="ECO:0000313" key="3">
    <source>
        <dbReference type="EMBL" id="QFX93176.1"/>
    </source>
</evidence>
<dbReference type="Pfam" id="PF02645">
    <property type="entry name" value="DegV"/>
    <property type="match status" value="1"/>
</dbReference>
<organism evidence="3 4">
    <name type="scientific">Fructilactobacillus fructivorans</name>
    <dbReference type="NCBI Taxonomy" id="1614"/>
    <lineage>
        <taxon>Bacteria</taxon>
        <taxon>Bacillati</taxon>
        <taxon>Bacillota</taxon>
        <taxon>Bacilli</taxon>
        <taxon>Lactobacillales</taxon>
        <taxon>Lactobacillaceae</taxon>
        <taxon>Fructilactobacillus</taxon>
    </lineage>
</organism>
<proteinExistence type="predicted"/>
<dbReference type="PANTHER" id="PTHR33434:SF2">
    <property type="entry name" value="FATTY ACID-BINDING PROTEIN TM_1468"/>
    <property type="match status" value="1"/>
</dbReference>
<accession>A0AAE6P190</accession>
<dbReference type="AlphaFoldDB" id="A0AAE6P190"/>